<gene>
    <name evidence="1" type="ORF">ACFSYJ_40345</name>
</gene>
<evidence type="ECO:0008006" key="3">
    <source>
        <dbReference type="Google" id="ProtNLM"/>
    </source>
</evidence>
<proteinExistence type="predicted"/>
<sequence length="87" mass="9959">MNALIYLDLAHVLPVVDGIWHRIILSRVPLPGEPITMLCGLSSVAAYDDTSNREIHLVPRQCWDCEKVYRLRNGYDPPPSGYRWPAR</sequence>
<reference evidence="2" key="1">
    <citation type="journal article" date="2019" name="Int. J. Syst. Evol. Microbiol.">
        <title>The Global Catalogue of Microorganisms (GCM) 10K type strain sequencing project: providing services to taxonomists for standard genome sequencing and annotation.</title>
        <authorList>
            <consortium name="The Broad Institute Genomics Platform"/>
            <consortium name="The Broad Institute Genome Sequencing Center for Infectious Disease"/>
            <person name="Wu L."/>
            <person name="Ma J."/>
        </authorList>
    </citation>
    <scope>NUCLEOTIDE SEQUENCE [LARGE SCALE GENOMIC DNA]</scope>
    <source>
        <strain evidence="2">CGMCC 4.7643</strain>
    </source>
</reference>
<dbReference type="RefSeq" id="WP_345399466.1">
    <property type="nucleotide sequence ID" value="NZ_BAABHG010000010.1"/>
</dbReference>
<dbReference type="Proteomes" id="UP001597419">
    <property type="component" value="Unassembled WGS sequence"/>
</dbReference>
<name>A0ABW5GVG6_9PSEU</name>
<evidence type="ECO:0000313" key="2">
    <source>
        <dbReference type="Proteomes" id="UP001597419"/>
    </source>
</evidence>
<dbReference type="EMBL" id="JBHUKU010000028">
    <property type="protein sequence ID" value="MFD2464925.1"/>
    <property type="molecule type" value="Genomic_DNA"/>
</dbReference>
<organism evidence="1 2">
    <name type="scientific">Amycolatopsis samaneae</name>
    <dbReference type="NCBI Taxonomy" id="664691"/>
    <lineage>
        <taxon>Bacteria</taxon>
        <taxon>Bacillati</taxon>
        <taxon>Actinomycetota</taxon>
        <taxon>Actinomycetes</taxon>
        <taxon>Pseudonocardiales</taxon>
        <taxon>Pseudonocardiaceae</taxon>
        <taxon>Amycolatopsis</taxon>
    </lineage>
</organism>
<accession>A0ABW5GVG6</accession>
<comment type="caution">
    <text evidence="1">The sequence shown here is derived from an EMBL/GenBank/DDBJ whole genome shotgun (WGS) entry which is preliminary data.</text>
</comment>
<evidence type="ECO:0000313" key="1">
    <source>
        <dbReference type="EMBL" id="MFD2464925.1"/>
    </source>
</evidence>
<keyword evidence="2" id="KW-1185">Reference proteome</keyword>
<protein>
    <recommendedName>
        <fullName evidence="3">Zinc finger CHCC-type domain-containing protein</fullName>
    </recommendedName>
</protein>